<dbReference type="InterPro" id="IPR035967">
    <property type="entry name" value="SWAP/Surp_sf"/>
</dbReference>
<dbReference type="Pfam" id="PF12230">
    <property type="entry name" value="PRP21_like_P"/>
    <property type="match status" value="1"/>
</dbReference>
<protein>
    <recommendedName>
        <fullName evidence="12">Splicing factor 3A subunit 1</fullName>
    </recommendedName>
</protein>
<feature type="coiled-coil region" evidence="7">
    <location>
        <begin position="307"/>
        <end position="334"/>
    </location>
</feature>
<accession>A0A7S0WQG2</accession>
<proteinExistence type="predicted"/>
<dbReference type="SMART" id="SM00213">
    <property type="entry name" value="UBQ"/>
    <property type="match status" value="1"/>
</dbReference>
<evidence type="ECO:0000259" key="10">
    <source>
        <dbReference type="PROSITE" id="PS50128"/>
    </source>
</evidence>
<dbReference type="PROSITE" id="PS50128">
    <property type="entry name" value="SURP"/>
    <property type="match status" value="2"/>
</dbReference>
<dbReference type="Pfam" id="PF01805">
    <property type="entry name" value="Surp"/>
    <property type="match status" value="2"/>
</dbReference>
<evidence type="ECO:0000256" key="6">
    <source>
        <dbReference type="ARBA" id="ARBA00023242"/>
    </source>
</evidence>
<comment type="subcellular location">
    <subcellularLocation>
        <location evidence="1">Nucleus</location>
    </subcellularLocation>
</comment>
<keyword evidence="6" id="KW-0539">Nucleus</keyword>
<keyword evidence="4" id="KW-0677">Repeat</keyword>
<sequence>MAEPENNGAIVAVQGSGQENSGALVVSSEVRLAGVDLNEIKKLVTQTKAIGVILPPPDIRAIVDKTASFVAKHGPEFEKRILANEKNNVKFNFLVPTDPYHAYYQMRIKEFSAEGGEVKDTQALADAVKAATSVQVIPHALQKLEKPEDEMYTVHIPEGLTGQELDTIRLTAQFVARNGKNFLTGLSSREHTNPAFNFLKPTHSLFGFFTSLCDAYSRCLMPPKGTRDRLGKDATDRAGMLERALKRLEWERVRDAEVKEAADEAERERLAYQAIDWHEFVVVDTIEFFDDEDDELPPPLTLKDVVAMNKAREYAEADAAMEEAEAAAAEKAAAAVPMSAEEQSLVAQAAAVTINADGAASTAPAAVDAAPGVEGEAEMDVEMDMDEDEGPIKIVKNYQRPTGPSAMVGGQAYDPTKFAVSPITGELVPIAEMAEHMRVSLIDPRWKEQREAMMSKIRDNTKAADDEITRNLVGLAKTRPDIFGSTEEEVTQVVSESIREKLTSGANRPVAWDGVTQRGPELNAQLQNIAQNRQQMGGSGQPGAGAASAGPAAPSRPPGPPAPGSGALPPPPARPPPGPPPPQQMGMRPPMPPPMPPPGMGMPPPPSRPPMPMPPMMPPPPGMGMRPPMPPMHMGMPMPPREAPPPMPGDQPDAKRARLGDIFVLTPEEEFLAQHSGTSKVRIQVPEVEGNEKLIGQLMEVEVASLQDTVGELKERLATVLGLPANKMKLARDGVGFLRDEPTLAHYNVGPDITLTLGTKDRARGKKGG</sequence>
<dbReference type="PROSITE" id="PS50053">
    <property type="entry name" value="UBIQUITIN_2"/>
    <property type="match status" value="1"/>
</dbReference>
<reference evidence="11" key="1">
    <citation type="submission" date="2021-01" db="EMBL/GenBank/DDBJ databases">
        <authorList>
            <person name="Corre E."/>
            <person name="Pelletier E."/>
            <person name="Niang G."/>
            <person name="Scheremetjew M."/>
            <person name="Finn R."/>
            <person name="Kale V."/>
            <person name="Holt S."/>
            <person name="Cochrane G."/>
            <person name="Meng A."/>
            <person name="Brown T."/>
            <person name="Cohen L."/>
        </authorList>
    </citation>
    <scope>NUCLEOTIDE SEQUENCE</scope>
    <source>
        <strain evidence="11">SAG 11-49</strain>
    </source>
</reference>
<dbReference type="GO" id="GO:0045292">
    <property type="term" value="P:mRNA cis splicing, via spliceosome"/>
    <property type="evidence" value="ECO:0007669"/>
    <property type="project" value="InterPro"/>
</dbReference>
<keyword evidence="2" id="KW-0507">mRNA processing</keyword>
<evidence type="ECO:0000313" key="11">
    <source>
        <dbReference type="EMBL" id="CAD8678181.1"/>
    </source>
</evidence>
<evidence type="ECO:0000256" key="7">
    <source>
        <dbReference type="SAM" id="Coils"/>
    </source>
</evidence>
<evidence type="ECO:0000256" key="5">
    <source>
        <dbReference type="ARBA" id="ARBA00023187"/>
    </source>
</evidence>
<evidence type="ECO:0000256" key="1">
    <source>
        <dbReference type="ARBA" id="ARBA00004123"/>
    </source>
</evidence>
<dbReference type="PANTHER" id="PTHR15316">
    <property type="entry name" value="SPLICEOSOME ASSOCIATED PROTEIN 114/SWAP SPLICING FACTOR-RELATED"/>
    <property type="match status" value="1"/>
</dbReference>
<dbReference type="Gene3D" id="1.10.10.790">
    <property type="entry name" value="Surp module"/>
    <property type="match status" value="2"/>
</dbReference>
<dbReference type="InterPro" id="IPR000626">
    <property type="entry name" value="Ubiquitin-like_dom"/>
</dbReference>
<dbReference type="GO" id="GO:0071013">
    <property type="term" value="C:catalytic step 2 spliceosome"/>
    <property type="evidence" value="ECO:0007669"/>
    <property type="project" value="TreeGrafter"/>
</dbReference>
<organism evidence="11">
    <name type="scientific">Chlamydomonas leiostraca</name>
    <dbReference type="NCBI Taxonomy" id="1034604"/>
    <lineage>
        <taxon>Eukaryota</taxon>
        <taxon>Viridiplantae</taxon>
        <taxon>Chlorophyta</taxon>
        <taxon>core chlorophytes</taxon>
        <taxon>Chlorophyceae</taxon>
        <taxon>CS clade</taxon>
        <taxon>Chlamydomonadales</taxon>
        <taxon>Chlamydomonadaceae</taxon>
        <taxon>Chlamydomonas</taxon>
    </lineage>
</organism>
<dbReference type="SUPFAM" id="SSF109905">
    <property type="entry name" value="Surp module (SWAP domain)"/>
    <property type="match status" value="2"/>
</dbReference>
<dbReference type="AlphaFoldDB" id="A0A7S0WQG2"/>
<feature type="domain" description="SURP motif" evidence="10">
    <location>
        <begin position="167"/>
        <end position="209"/>
    </location>
</feature>
<feature type="region of interest" description="Disordered" evidence="8">
    <location>
        <begin position="534"/>
        <end position="609"/>
    </location>
</feature>
<dbReference type="InterPro" id="IPR000061">
    <property type="entry name" value="Surp"/>
</dbReference>
<keyword evidence="5" id="KW-0508">mRNA splicing</keyword>
<evidence type="ECO:0000256" key="3">
    <source>
        <dbReference type="ARBA" id="ARBA00022728"/>
    </source>
</evidence>
<feature type="domain" description="Ubiquitin-like" evidence="9">
    <location>
        <begin position="707"/>
        <end position="764"/>
    </location>
</feature>
<dbReference type="InterPro" id="IPR035563">
    <property type="entry name" value="SF3As1_ubi"/>
</dbReference>
<dbReference type="GO" id="GO:0005686">
    <property type="term" value="C:U2 snRNP"/>
    <property type="evidence" value="ECO:0007669"/>
    <property type="project" value="TreeGrafter"/>
</dbReference>
<dbReference type="InterPro" id="IPR029071">
    <property type="entry name" value="Ubiquitin-like_domsf"/>
</dbReference>
<dbReference type="InterPro" id="IPR045146">
    <property type="entry name" value="SF3A1"/>
</dbReference>
<dbReference type="CDD" id="cd01800">
    <property type="entry name" value="Ubl_SF3a120"/>
    <property type="match status" value="1"/>
</dbReference>
<dbReference type="EMBL" id="HBFB01014832">
    <property type="protein sequence ID" value="CAD8678181.1"/>
    <property type="molecule type" value="Transcribed_RNA"/>
</dbReference>
<feature type="domain" description="SURP motif" evidence="10">
    <location>
        <begin position="62"/>
        <end position="104"/>
    </location>
</feature>
<evidence type="ECO:0008006" key="12">
    <source>
        <dbReference type="Google" id="ProtNLM"/>
    </source>
</evidence>
<dbReference type="FunFam" id="1.10.10.790:FF:000002">
    <property type="entry name" value="Splicing factor 3A subunit 1"/>
    <property type="match status" value="1"/>
</dbReference>
<evidence type="ECO:0000256" key="8">
    <source>
        <dbReference type="SAM" id="MobiDB-lite"/>
    </source>
</evidence>
<feature type="compositionally biased region" description="Low complexity" evidence="8">
    <location>
        <begin position="544"/>
        <end position="553"/>
    </location>
</feature>
<dbReference type="SUPFAM" id="SSF54236">
    <property type="entry name" value="Ubiquitin-like"/>
    <property type="match status" value="1"/>
</dbReference>
<keyword evidence="7" id="KW-0175">Coiled coil</keyword>
<evidence type="ECO:0000259" key="9">
    <source>
        <dbReference type="PROSITE" id="PS50053"/>
    </source>
</evidence>
<dbReference type="GO" id="GO:0000381">
    <property type="term" value="P:regulation of alternative mRNA splicing, via spliceosome"/>
    <property type="evidence" value="ECO:0007669"/>
    <property type="project" value="TreeGrafter"/>
</dbReference>
<dbReference type="InterPro" id="IPR022030">
    <property type="entry name" value="SF3A1_dom"/>
</dbReference>
<gene>
    <name evidence="11" type="ORF">CLEI1391_LOCUS8395</name>
</gene>
<dbReference type="SMART" id="SM00648">
    <property type="entry name" value="SWAP"/>
    <property type="match status" value="2"/>
</dbReference>
<dbReference type="GO" id="GO:0071004">
    <property type="term" value="C:U2-type prespliceosome"/>
    <property type="evidence" value="ECO:0007669"/>
    <property type="project" value="TreeGrafter"/>
</dbReference>
<evidence type="ECO:0000256" key="2">
    <source>
        <dbReference type="ARBA" id="ARBA00022664"/>
    </source>
</evidence>
<feature type="compositionally biased region" description="Pro residues" evidence="8">
    <location>
        <begin position="554"/>
        <end position="609"/>
    </location>
</feature>
<dbReference type="GO" id="GO:0003723">
    <property type="term" value="F:RNA binding"/>
    <property type="evidence" value="ECO:0007669"/>
    <property type="project" value="InterPro"/>
</dbReference>
<dbReference type="PANTHER" id="PTHR15316:SF1">
    <property type="entry name" value="SPLICING FACTOR 3A SUBUNIT 1"/>
    <property type="match status" value="1"/>
</dbReference>
<keyword evidence="3" id="KW-0747">Spliceosome</keyword>
<dbReference type="FunFam" id="1.10.10.790:FF:000001">
    <property type="entry name" value="Splicing factor 3a, subunit 1"/>
    <property type="match status" value="1"/>
</dbReference>
<dbReference type="Gene3D" id="3.10.20.90">
    <property type="entry name" value="Phosphatidylinositol 3-kinase Catalytic Subunit, Chain A, domain 1"/>
    <property type="match status" value="1"/>
</dbReference>
<evidence type="ECO:0000256" key="4">
    <source>
        <dbReference type="ARBA" id="ARBA00022737"/>
    </source>
</evidence>
<name>A0A7S0WQG2_9CHLO</name>